<evidence type="ECO:0000313" key="2">
    <source>
        <dbReference type="Proteomes" id="UP000607197"/>
    </source>
</evidence>
<dbReference type="Proteomes" id="UP000607197">
    <property type="component" value="Unassembled WGS sequence"/>
</dbReference>
<evidence type="ECO:0008006" key="3">
    <source>
        <dbReference type="Google" id="ProtNLM"/>
    </source>
</evidence>
<dbReference type="InterPro" id="IPR036409">
    <property type="entry name" value="Aldolase_II/adducin_N_sf"/>
</dbReference>
<dbReference type="EMBL" id="BMPG01000004">
    <property type="protein sequence ID" value="GGL69108.1"/>
    <property type="molecule type" value="Genomic_DNA"/>
</dbReference>
<dbReference type="RefSeq" id="WP_188980158.1">
    <property type="nucleotide sequence ID" value="NZ_BMPG01000004.1"/>
</dbReference>
<keyword evidence="2" id="KW-1185">Reference proteome</keyword>
<protein>
    <recommendedName>
        <fullName evidence="3">Hydroxymethylpyrimidine/phosphomethylpyrimidine kinase</fullName>
    </recommendedName>
</protein>
<sequence length="71" mass="6807">MARPVALTVAGTDTGGGAGVAADSKAFAVTARHAVVDAGAVGEEPMCRVLGASGVDIVEKTPAVADAVSGR</sequence>
<dbReference type="Gene3D" id="3.40.225.10">
    <property type="entry name" value="Class II aldolase/adducin N-terminal domain"/>
    <property type="match status" value="1"/>
</dbReference>
<comment type="caution">
    <text evidence="1">The sequence shown here is derived from an EMBL/GenBank/DDBJ whole genome shotgun (WGS) entry which is preliminary data.</text>
</comment>
<dbReference type="AlphaFoldDB" id="A0A830FFC9"/>
<reference evidence="1" key="2">
    <citation type="submission" date="2020-09" db="EMBL/GenBank/DDBJ databases">
        <authorList>
            <person name="Sun Q."/>
            <person name="Ohkuma M."/>
        </authorList>
    </citation>
    <scope>NUCLEOTIDE SEQUENCE</scope>
    <source>
        <strain evidence="1">JCM 19596</strain>
    </source>
</reference>
<organism evidence="1 2">
    <name type="scientific">Halocalculus aciditolerans</name>
    <dbReference type="NCBI Taxonomy" id="1383812"/>
    <lineage>
        <taxon>Archaea</taxon>
        <taxon>Methanobacteriati</taxon>
        <taxon>Methanobacteriota</taxon>
        <taxon>Stenosarchaea group</taxon>
        <taxon>Halobacteria</taxon>
        <taxon>Halobacteriales</taxon>
        <taxon>Halobacteriaceae</taxon>
        <taxon>Halocalculus</taxon>
    </lineage>
</organism>
<name>A0A830FFC9_9EURY</name>
<proteinExistence type="predicted"/>
<evidence type="ECO:0000313" key="1">
    <source>
        <dbReference type="EMBL" id="GGL69108.1"/>
    </source>
</evidence>
<gene>
    <name evidence="1" type="ORF">GCM10009039_28840</name>
</gene>
<reference evidence="1" key="1">
    <citation type="journal article" date="2014" name="Int. J. Syst. Evol. Microbiol.">
        <title>Complete genome sequence of Corynebacterium casei LMG S-19264T (=DSM 44701T), isolated from a smear-ripened cheese.</title>
        <authorList>
            <consortium name="US DOE Joint Genome Institute (JGI-PGF)"/>
            <person name="Walter F."/>
            <person name="Albersmeier A."/>
            <person name="Kalinowski J."/>
            <person name="Ruckert C."/>
        </authorList>
    </citation>
    <scope>NUCLEOTIDE SEQUENCE</scope>
    <source>
        <strain evidence="1">JCM 19596</strain>
    </source>
</reference>
<dbReference type="SUPFAM" id="SSF53639">
    <property type="entry name" value="AraD/HMP-PK domain-like"/>
    <property type="match status" value="1"/>
</dbReference>
<accession>A0A830FFC9</accession>